<evidence type="ECO:0000313" key="3">
    <source>
        <dbReference type="Proteomes" id="UP000296049"/>
    </source>
</evidence>
<protein>
    <submittedName>
        <fullName evidence="2">Uncharacterized protein</fullName>
    </submittedName>
</protein>
<feature type="region of interest" description="Disordered" evidence="1">
    <location>
        <begin position="420"/>
        <end position="441"/>
    </location>
</feature>
<evidence type="ECO:0000313" key="2">
    <source>
        <dbReference type="EMBL" id="EOB00723.1"/>
    </source>
</evidence>
<organism evidence="2 3">
    <name type="scientific">Anas platyrhynchos</name>
    <name type="common">Mallard</name>
    <name type="synonym">Anas boschas</name>
    <dbReference type="NCBI Taxonomy" id="8839"/>
    <lineage>
        <taxon>Eukaryota</taxon>
        <taxon>Metazoa</taxon>
        <taxon>Chordata</taxon>
        <taxon>Craniata</taxon>
        <taxon>Vertebrata</taxon>
        <taxon>Euteleostomi</taxon>
        <taxon>Archelosauria</taxon>
        <taxon>Archosauria</taxon>
        <taxon>Dinosauria</taxon>
        <taxon>Saurischia</taxon>
        <taxon>Theropoda</taxon>
        <taxon>Coelurosauria</taxon>
        <taxon>Aves</taxon>
        <taxon>Neognathae</taxon>
        <taxon>Galloanserae</taxon>
        <taxon>Anseriformes</taxon>
        <taxon>Anatidae</taxon>
        <taxon>Anatinae</taxon>
        <taxon>Anas</taxon>
    </lineage>
</organism>
<reference evidence="3" key="1">
    <citation type="journal article" date="2013" name="Nat. Genet.">
        <title>The duck genome and transcriptome provide insight into an avian influenza virus reservoir species.</title>
        <authorList>
            <person name="Huang Y."/>
            <person name="Li Y."/>
            <person name="Burt D.W."/>
            <person name="Chen H."/>
            <person name="Zhang Y."/>
            <person name="Qian W."/>
            <person name="Kim H."/>
            <person name="Gan S."/>
            <person name="Zhao Y."/>
            <person name="Li J."/>
            <person name="Yi K."/>
            <person name="Feng H."/>
            <person name="Zhu P."/>
            <person name="Li B."/>
            <person name="Liu Q."/>
            <person name="Fairley S."/>
            <person name="Magor K.E."/>
            <person name="Du Z."/>
            <person name="Hu X."/>
            <person name="Goodman L."/>
            <person name="Tafer H."/>
            <person name="Vignal A."/>
            <person name="Lee T."/>
            <person name="Kim K.W."/>
            <person name="Sheng Z."/>
            <person name="An Y."/>
            <person name="Searle S."/>
            <person name="Herrero J."/>
            <person name="Groenen M.A."/>
            <person name="Crooijmans R.P."/>
            <person name="Faraut T."/>
            <person name="Cai Q."/>
            <person name="Webster R.G."/>
            <person name="Aldridge J.R."/>
            <person name="Warren W.C."/>
            <person name="Bartschat S."/>
            <person name="Kehr S."/>
            <person name="Marz M."/>
            <person name="Stadler P.F."/>
            <person name="Smith J."/>
            <person name="Kraus R.H."/>
            <person name="Zhao Y."/>
            <person name="Ren L."/>
            <person name="Fei J."/>
            <person name="Morisson M."/>
            <person name="Kaiser P."/>
            <person name="Griffin D.K."/>
            <person name="Rao M."/>
            <person name="Pitel F."/>
            <person name="Wang J."/>
            <person name="Li N."/>
        </authorList>
    </citation>
    <scope>NUCLEOTIDE SEQUENCE [LARGE SCALE GENOMIC DNA]</scope>
</reference>
<gene>
    <name evidence="2" type="ORF">Anapl_13321</name>
</gene>
<evidence type="ECO:0000256" key="1">
    <source>
        <dbReference type="SAM" id="MobiDB-lite"/>
    </source>
</evidence>
<feature type="region of interest" description="Disordered" evidence="1">
    <location>
        <begin position="852"/>
        <end position="873"/>
    </location>
</feature>
<feature type="compositionally biased region" description="Polar residues" evidence="1">
    <location>
        <begin position="785"/>
        <end position="821"/>
    </location>
</feature>
<feature type="region of interest" description="Disordered" evidence="1">
    <location>
        <begin position="891"/>
        <end position="910"/>
    </location>
</feature>
<feature type="region of interest" description="Disordered" evidence="1">
    <location>
        <begin position="785"/>
        <end position="823"/>
    </location>
</feature>
<sequence length="910" mass="100217">MCGHDAIKLAHHAERRNRVLVSFADQAHEASGRSTRCSPAPSQGEVRRITSDQKRFLTHLEMCLEPTGPETVDLSSWLPPLPGAGLLPRNAMIHLQMAPWIRRHLHPQPGAPVIPVCPEHKPSAHSILALRWEGHLALWARQGMREQVTGSNGHTTSLLPMLARDEAMPPRNAVILQEYVHRASQGVCDCSGTAFLAVPKRQLILAEQQPACGCYYHVIDIVRYSRDHILIRSAFWGRRRAEQGKFMLGGSQVKTARGHQVTLASLTLETQRSSQQQKESKWEKTRRCIAGPMGDTADKGCIKDNGNFARPTTASSLFGTHKKWDNLSDENTCGLACGIKKCQEERNFPHEKQNEGKTKHHKSKHEGLWLLSSLKLGELTTGVWASDVSARGTLACQNMMCTEITATSCAATGEKTAQHIFSGRGTKSEEPEKPRGGSSQTALYRFPRLSSPRTLCEGLKKRRMEVTVLRGQLGITVVPFPPAFCTTNLYQLPKTDKNQNIAIAFPLIKSYVQSIEALRDLFKKYDLLRQGRPKDQVLKTGGKREVRGTCKLLVPLHAWCVKLGSSCRHLLEKDKGPQCSLAGSKWWPCCRGRPQPLRHACKSTIAGDLSEQGFLGVEHQAGEACPLLSAGEEESFPFLSLEQQAAVLLALARLFQVVESREHQKTSCLIHISTDPIDRTESVSLEEAKKCEVNGFPGSRCTSETTAVDEEILLHPHGSFSLPGVNTSRYSERHPDIPFLELSLSSFPVFPHQQNMAMAVALALVKETRILFSVVTMGRKEISPTKLNTTGNRGASSRMAWTSSCTKSNGNQPQQAGSQPTEGHFDVVTGALLGPRLQVSSQYLSLSCPWGSTTHERKASPGEKSREHGQGKARLPGYVFSWGVVDSCSHPTDISPTSEFDAVGTSQNPS</sequence>
<keyword evidence="3" id="KW-1185">Reference proteome</keyword>
<dbReference type="Proteomes" id="UP000296049">
    <property type="component" value="Unassembled WGS sequence"/>
</dbReference>
<dbReference type="AlphaFoldDB" id="R0LJY4"/>
<name>R0LJY4_ANAPL</name>
<feature type="compositionally biased region" description="Basic and acidic residues" evidence="1">
    <location>
        <begin position="854"/>
        <end position="870"/>
    </location>
</feature>
<accession>R0LJY4</accession>
<proteinExistence type="predicted"/>
<dbReference type="EMBL" id="KB743171">
    <property type="protein sequence ID" value="EOB00723.1"/>
    <property type="molecule type" value="Genomic_DNA"/>
</dbReference>
<feature type="compositionally biased region" description="Basic and acidic residues" evidence="1">
    <location>
        <begin position="426"/>
        <end position="435"/>
    </location>
</feature>